<dbReference type="Proteomes" id="UP000028006">
    <property type="component" value="Unassembled WGS sequence"/>
</dbReference>
<comment type="caution">
    <text evidence="2">The sequence shown here is derived from an EMBL/GenBank/DDBJ whole genome shotgun (WGS) entry which is preliminary data.</text>
</comment>
<feature type="region of interest" description="Disordered" evidence="1">
    <location>
        <begin position="22"/>
        <end position="44"/>
    </location>
</feature>
<evidence type="ECO:0000256" key="1">
    <source>
        <dbReference type="SAM" id="MobiDB-lite"/>
    </source>
</evidence>
<dbReference type="EMBL" id="JOKG01000004">
    <property type="protein sequence ID" value="KEQ12956.1"/>
    <property type="molecule type" value="Genomic_DNA"/>
</dbReference>
<keyword evidence="3" id="KW-1185">Reference proteome</keyword>
<protein>
    <submittedName>
        <fullName evidence="2">Uncharacterized protein</fullName>
    </submittedName>
</protein>
<name>A0A081N3D3_9GAMM</name>
<proteinExistence type="predicted"/>
<reference evidence="2 3" key="1">
    <citation type="submission" date="2014-06" db="EMBL/GenBank/DDBJ databases">
        <title>Whole Genome Sequences of Three Symbiotic Endozoicomonas Bacteria.</title>
        <authorList>
            <person name="Neave M.J."/>
            <person name="Apprill A."/>
            <person name="Voolstra C.R."/>
        </authorList>
    </citation>
    <scope>NUCLEOTIDE SEQUENCE [LARGE SCALE GENOMIC DNA]</scope>
    <source>
        <strain evidence="2 3">LMG 24815</strain>
    </source>
</reference>
<dbReference type="AlphaFoldDB" id="A0A081N3D3"/>
<organism evidence="2 3">
    <name type="scientific">Endozoicomonas montiporae</name>
    <dbReference type="NCBI Taxonomy" id="1027273"/>
    <lineage>
        <taxon>Bacteria</taxon>
        <taxon>Pseudomonadati</taxon>
        <taxon>Pseudomonadota</taxon>
        <taxon>Gammaproteobacteria</taxon>
        <taxon>Oceanospirillales</taxon>
        <taxon>Endozoicomonadaceae</taxon>
        <taxon>Endozoicomonas</taxon>
    </lineage>
</organism>
<sequence>MISIVRHRDDGRLMMVRARQPGGSSLKEKNHELKKRRKTMAKTTEQKVADAFKTLLNRAEQVRVDNIKVTSGTASCIGKWSMTLKLQGGKEIKLDDESLSTIKYDKGDFLLPTEDGKKDARITFYSMKKEIPRHI</sequence>
<accession>A0A081N3D3</accession>
<evidence type="ECO:0000313" key="2">
    <source>
        <dbReference type="EMBL" id="KEQ12956.1"/>
    </source>
</evidence>
<gene>
    <name evidence="2" type="ORF">GZ77_21240</name>
</gene>
<evidence type="ECO:0000313" key="3">
    <source>
        <dbReference type="Proteomes" id="UP000028006"/>
    </source>
</evidence>